<dbReference type="PANTHER" id="PTHR30352:SF4">
    <property type="entry name" value="PYRUVATE FORMATE-LYASE 2-ACTIVATING ENZYME"/>
    <property type="match status" value="1"/>
</dbReference>
<name>A0A419T9C1_9FIRM</name>
<keyword evidence="4" id="KW-0949">S-adenosyl-L-methionine</keyword>
<dbReference type="Pfam" id="PF04055">
    <property type="entry name" value="Radical_SAM"/>
    <property type="match status" value="1"/>
</dbReference>
<dbReference type="InterPro" id="IPR058240">
    <property type="entry name" value="rSAM_sf"/>
</dbReference>
<organism evidence="12 13">
    <name type="scientific">Lacrimispora algidixylanolytica</name>
    <dbReference type="NCBI Taxonomy" id="94868"/>
    <lineage>
        <taxon>Bacteria</taxon>
        <taxon>Bacillati</taxon>
        <taxon>Bacillota</taxon>
        <taxon>Clostridia</taxon>
        <taxon>Lachnospirales</taxon>
        <taxon>Lachnospiraceae</taxon>
        <taxon>Lacrimispora</taxon>
    </lineage>
</organism>
<dbReference type="PROSITE" id="PS51379">
    <property type="entry name" value="4FE4S_FER_2"/>
    <property type="match status" value="2"/>
</dbReference>
<evidence type="ECO:0000256" key="3">
    <source>
        <dbReference type="ARBA" id="ARBA00022485"/>
    </source>
</evidence>
<dbReference type="SFLD" id="SFLDG01066">
    <property type="entry name" value="organic_radical-activating_enz"/>
    <property type="match status" value="1"/>
</dbReference>
<dbReference type="PROSITE" id="PS51918">
    <property type="entry name" value="RADICAL_SAM"/>
    <property type="match status" value="1"/>
</dbReference>
<dbReference type="OrthoDB" id="9782387at2"/>
<evidence type="ECO:0000256" key="1">
    <source>
        <dbReference type="ARBA" id="ARBA00001966"/>
    </source>
</evidence>
<evidence type="ECO:0000313" key="12">
    <source>
        <dbReference type="EMBL" id="RKD34057.1"/>
    </source>
</evidence>
<dbReference type="PANTHER" id="PTHR30352">
    <property type="entry name" value="PYRUVATE FORMATE-LYASE-ACTIVATING ENZYME"/>
    <property type="match status" value="1"/>
</dbReference>
<dbReference type="SFLD" id="SFLDG01118">
    <property type="entry name" value="activating_enzymes__group_2"/>
    <property type="match status" value="1"/>
</dbReference>
<comment type="catalytic activity">
    <reaction evidence="9">
        <text>glycyl-[protein] + reduced [flavodoxin] + S-adenosyl-L-methionine = glycin-2-yl radical-[protein] + semiquinone [flavodoxin] + 5'-deoxyadenosine + L-methionine + H(+)</text>
        <dbReference type="Rhea" id="RHEA:61976"/>
        <dbReference type="Rhea" id="RHEA-COMP:10622"/>
        <dbReference type="Rhea" id="RHEA-COMP:14480"/>
        <dbReference type="Rhea" id="RHEA-COMP:15993"/>
        <dbReference type="Rhea" id="RHEA-COMP:15994"/>
        <dbReference type="ChEBI" id="CHEBI:15378"/>
        <dbReference type="ChEBI" id="CHEBI:17319"/>
        <dbReference type="ChEBI" id="CHEBI:29947"/>
        <dbReference type="ChEBI" id="CHEBI:32722"/>
        <dbReference type="ChEBI" id="CHEBI:57618"/>
        <dbReference type="ChEBI" id="CHEBI:57844"/>
        <dbReference type="ChEBI" id="CHEBI:59789"/>
        <dbReference type="ChEBI" id="CHEBI:140311"/>
    </reaction>
</comment>
<feature type="domain" description="4Fe-4S ferredoxin-type" evidence="10">
    <location>
        <begin position="52"/>
        <end position="79"/>
    </location>
</feature>
<evidence type="ECO:0000256" key="2">
    <source>
        <dbReference type="ARBA" id="ARBA00009777"/>
    </source>
</evidence>
<keyword evidence="6" id="KW-0560">Oxidoreductase</keyword>
<dbReference type="InterPro" id="IPR034457">
    <property type="entry name" value="Organic_radical-activating"/>
</dbReference>
<dbReference type="GO" id="GO:0016491">
    <property type="term" value="F:oxidoreductase activity"/>
    <property type="evidence" value="ECO:0007669"/>
    <property type="project" value="UniProtKB-KW"/>
</dbReference>
<dbReference type="NCBIfam" id="TIGR02494">
    <property type="entry name" value="PFLE_PFLC"/>
    <property type="match status" value="1"/>
</dbReference>
<dbReference type="InterPro" id="IPR017896">
    <property type="entry name" value="4Fe4S_Fe-S-bd"/>
</dbReference>
<evidence type="ECO:0000313" key="13">
    <source>
        <dbReference type="Proteomes" id="UP000284277"/>
    </source>
</evidence>
<evidence type="ECO:0000259" key="10">
    <source>
        <dbReference type="PROSITE" id="PS51379"/>
    </source>
</evidence>
<evidence type="ECO:0000256" key="7">
    <source>
        <dbReference type="ARBA" id="ARBA00023004"/>
    </source>
</evidence>
<dbReference type="EMBL" id="MCIA01000003">
    <property type="protein sequence ID" value="RKD34057.1"/>
    <property type="molecule type" value="Genomic_DNA"/>
</dbReference>
<protein>
    <submittedName>
        <fullName evidence="12">Glycyl-radical enzyme activating protein</fullName>
    </submittedName>
</protein>
<keyword evidence="13" id="KW-1185">Reference proteome</keyword>
<feature type="domain" description="Radical SAM core" evidence="11">
    <location>
        <begin position="21"/>
        <end position="300"/>
    </location>
</feature>
<comment type="caution">
    <text evidence="12">The sequence shown here is derived from an EMBL/GenBank/DDBJ whole genome shotgun (WGS) entry which is preliminary data.</text>
</comment>
<evidence type="ECO:0000256" key="9">
    <source>
        <dbReference type="ARBA" id="ARBA00047365"/>
    </source>
</evidence>
<dbReference type="GO" id="GO:0051539">
    <property type="term" value="F:4 iron, 4 sulfur cluster binding"/>
    <property type="evidence" value="ECO:0007669"/>
    <property type="project" value="UniProtKB-KW"/>
</dbReference>
<keyword evidence="7" id="KW-0408">Iron</keyword>
<dbReference type="PROSITE" id="PS00198">
    <property type="entry name" value="4FE4S_FER_1"/>
    <property type="match status" value="1"/>
</dbReference>
<reference evidence="12 13" key="1">
    <citation type="submission" date="2016-08" db="EMBL/GenBank/DDBJ databases">
        <title>A new outlook on sporulation: Clostridium algidixylanolyticum.</title>
        <authorList>
            <person name="Poppleton D.I."/>
            <person name="Gribaldo S."/>
        </authorList>
    </citation>
    <scope>NUCLEOTIDE SEQUENCE [LARGE SCALE GENOMIC DNA]</scope>
    <source>
        <strain evidence="12 13">SPL73</strain>
    </source>
</reference>
<accession>A0A419T9C1</accession>
<evidence type="ECO:0000256" key="6">
    <source>
        <dbReference type="ARBA" id="ARBA00023002"/>
    </source>
</evidence>
<dbReference type="InterPro" id="IPR001989">
    <property type="entry name" value="Radical_activat_CS"/>
</dbReference>
<keyword evidence="3" id="KW-0004">4Fe-4S</keyword>
<dbReference type="Gene3D" id="3.30.70.20">
    <property type="match status" value="1"/>
</dbReference>
<dbReference type="InterPro" id="IPR017900">
    <property type="entry name" value="4Fe4S_Fe_S_CS"/>
</dbReference>
<evidence type="ECO:0000256" key="5">
    <source>
        <dbReference type="ARBA" id="ARBA00022723"/>
    </source>
</evidence>
<dbReference type="InterPro" id="IPR013785">
    <property type="entry name" value="Aldolase_TIM"/>
</dbReference>
<keyword evidence="5" id="KW-0479">Metal-binding</keyword>
<feature type="domain" description="4Fe-4S ferredoxin-type" evidence="10">
    <location>
        <begin position="80"/>
        <end position="109"/>
    </location>
</feature>
<comment type="similarity">
    <text evidence="2">Belongs to the organic radical-activating enzymes family.</text>
</comment>
<dbReference type="SUPFAM" id="SSF102114">
    <property type="entry name" value="Radical SAM enzymes"/>
    <property type="match status" value="1"/>
</dbReference>
<dbReference type="GO" id="GO:0046872">
    <property type="term" value="F:metal ion binding"/>
    <property type="evidence" value="ECO:0007669"/>
    <property type="project" value="UniProtKB-KW"/>
</dbReference>
<evidence type="ECO:0000256" key="8">
    <source>
        <dbReference type="ARBA" id="ARBA00023014"/>
    </source>
</evidence>
<dbReference type="SFLD" id="SFLDS00029">
    <property type="entry name" value="Radical_SAM"/>
    <property type="match status" value="1"/>
</dbReference>
<dbReference type="InterPro" id="IPR007197">
    <property type="entry name" value="rSAM"/>
</dbReference>
<dbReference type="Proteomes" id="UP000284277">
    <property type="component" value="Unassembled WGS sequence"/>
</dbReference>
<comment type="cofactor">
    <cofactor evidence="1">
        <name>[4Fe-4S] cluster</name>
        <dbReference type="ChEBI" id="CHEBI:49883"/>
    </cofactor>
</comment>
<dbReference type="AlphaFoldDB" id="A0A419T9C1"/>
<sequence>MQSINYNLTGTVFDIQRFSLHDGPGIRTIVFLKGCPLSCQWCSNPESQSIKPVMMYKRDECIHCGRCINVCKVGAISPENENWIDRETCTSCGECANACPAGALVSKGKTMSVQQVIRELKKDATTYRRSGGGITLSGGEPLVQYEFASEILKASKGQGWNTAMETTGIGTVEAVEQVIPYVDTVLLDIKHMDPEQHKRFTGAGNEVVLKNAPRITKISDTVIRVPVIPGFNDSPEAIREIVAFAKTLTGIKTIHLLPYHSFGENKYELLGKDYELKHVKPLNPEDLTECKAIVEEYGFRCVIGG</sequence>
<evidence type="ECO:0000256" key="4">
    <source>
        <dbReference type="ARBA" id="ARBA00022691"/>
    </source>
</evidence>
<dbReference type="SUPFAM" id="SSF54862">
    <property type="entry name" value="4Fe-4S ferredoxins"/>
    <property type="match status" value="1"/>
</dbReference>
<dbReference type="Pfam" id="PF00037">
    <property type="entry name" value="Fer4"/>
    <property type="match status" value="2"/>
</dbReference>
<dbReference type="InterPro" id="IPR040074">
    <property type="entry name" value="BssD/PflA/YjjW"/>
</dbReference>
<dbReference type="CDD" id="cd01335">
    <property type="entry name" value="Radical_SAM"/>
    <property type="match status" value="1"/>
</dbReference>
<gene>
    <name evidence="12" type="ORF">BET01_12950</name>
</gene>
<dbReference type="PROSITE" id="PS01087">
    <property type="entry name" value="RADICAL_ACTIVATING"/>
    <property type="match status" value="1"/>
</dbReference>
<proteinExistence type="inferred from homology"/>
<dbReference type="Gene3D" id="3.20.20.70">
    <property type="entry name" value="Aldolase class I"/>
    <property type="match status" value="1"/>
</dbReference>
<dbReference type="PIRSF" id="PIRSF000371">
    <property type="entry name" value="PFL_act_enz"/>
    <property type="match status" value="1"/>
</dbReference>
<dbReference type="InterPro" id="IPR012839">
    <property type="entry name" value="Organic_radical_activase"/>
</dbReference>
<dbReference type="RefSeq" id="WP_120195487.1">
    <property type="nucleotide sequence ID" value="NZ_MCIA01000003.1"/>
</dbReference>
<keyword evidence="8" id="KW-0411">Iron-sulfur</keyword>
<evidence type="ECO:0000259" key="11">
    <source>
        <dbReference type="PROSITE" id="PS51918"/>
    </source>
</evidence>